<sequence>MKEMKANFFTGSDLEAEAICSKKPLSFLGGVNSENGEIIDSENELYGQSLKGKILVYPFGKGSTGDCMRLWRTCYNGVGPVAIINSYPDPIHVEGALLAQIPILFGFNEDPVDLIRTGDRIKIQNGVVFIQRGFGLTHKNPDNEGGA</sequence>
<dbReference type="Gene3D" id="3.50.30.10">
    <property type="entry name" value="Phosphohistidine domain"/>
    <property type="match status" value="1"/>
</dbReference>
<evidence type="ECO:0000259" key="2">
    <source>
        <dbReference type="Pfam" id="PF01989"/>
    </source>
</evidence>
<dbReference type="InterPro" id="IPR002840">
    <property type="entry name" value="PMDh-S-like_dom"/>
</dbReference>
<dbReference type="CDD" id="cd01356">
    <property type="entry name" value="AcnX_swivel"/>
    <property type="match status" value="1"/>
</dbReference>
<dbReference type="GO" id="GO:0016829">
    <property type="term" value="F:lyase activity"/>
    <property type="evidence" value="ECO:0007669"/>
    <property type="project" value="UniProtKB-KW"/>
</dbReference>
<feature type="domain" description="Phosphomevalonate dehydratase small subunit-like" evidence="2">
    <location>
        <begin position="25"/>
        <end position="104"/>
    </location>
</feature>
<name>A0A645BRZ0_9ZZZZ</name>
<dbReference type="InterPro" id="IPR012016">
    <property type="entry name" value="PMDh-S-like"/>
</dbReference>
<dbReference type="PANTHER" id="PTHR36577">
    <property type="entry name" value="DUF521 DOMAIN PROTEIN (AFU_ORTHOLOGUE AFUA_6G00490)"/>
    <property type="match status" value="1"/>
</dbReference>
<accession>A0A645BRZ0</accession>
<dbReference type="PIRSF" id="PIRSF004966">
    <property type="entry name" value="UCP004966"/>
    <property type="match status" value="1"/>
</dbReference>
<protein>
    <recommendedName>
        <fullName evidence="2">Phosphomevalonate dehydratase small subunit-like domain-containing protein</fullName>
    </recommendedName>
</protein>
<dbReference type="EMBL" id="VSSQ01021654">
    <property type="protein sequence ID" value="MPM67381.1"/>
    <property type="molecule type" value="Genomic_DNA"/>
</dbReference>
<gene>
    <name evidence="3" type="ORF">SDC9_114303</name>
</gene>
<organism evidence="3">
    <name type="scientific">bioreactor metagenome</name>
    <dbReference type="NCBI Taxonomy" id="1076179"/>
    <lineage>
        <taxon>unclassified sequences</taxon>
        <taxon>metagenomes</taxon>
        <taxon>ecological metagenomes</taxon>
    </lineage>
</organism>
<evidence type="ECO:0000256" key="1">
    <source>
        <dbReference type="ARBA" id="ARBA00023239"/>
    </source>
</evidence>
<dbReference type="AlphaFoldDB" id="A0A645BRZ0"/>
<reference evidence="3" key="1">
    <citation type="submission" date="2019-08" db="EMBL/GenBank/DDBJ databases">
        <authorList>
            <person name="Kucharzyk K."/>
            <person name="Murdoch R.W."/>
            <person name="Higgins S."/>
            <person name="Loffler F."/>
        </authorList>
    </citation>
    <scope>NUCLEOTIDE SEQUENCE</scope>
</reference>
<comment type="caution">
    <text evidence="3">The sequence shown here is derived from an EMBL/GenBank/DDBJ whole genome shotgun (WGS) entry which is preliminary data.</text>
</comment>
<keyword evidence="1" id="KW-0456">Lyase</keyword>
<dbReference type="Pfam" id="PF01989">
    <property type="entry name" value="AcnX_swivel_put"/>
    <property type="match status" value="1"/>
</dbReference>
<proteinExistence type="predicted"/>
<dbReference type="PANTHER" id="PTHR36577:SF3">
    <property type="entry name" value="DUF521 DOMAIN PROTEIN (AFU_ORTHOLOGUE AFUA_6G00490)"/>
    <property type="match status" value="1"/>
</dbReference>
<evidence type="ECO:0000313" key="3">
    <source>
        <dbReference type="EMBL" id="MPM67381.1"/>
    </source>
</evidence>
<dbReference type="SUPFAM" id="SSF52016">
    <property type="entry name" value="LeuD/IlvD-like"/>
    <property type="match status" value="1"/>
</dbReference>